<sequence>MSKTATTENTLIKGTEKQNQQQDCTDADIEAIEAIEYGENIFYFHDSFLTPSKKVDKNSQTHASWRLRSSLVKIEQMKGYVSSWAANYEFKNGLINTEVAAHNNTVERRNNAPFSLRNDLIYNDNESVDFVGSGDDCITVVAVFTRSSKHNSLNP</sequence>
<dbReference type="AlphaFoldDB" id="A0AAD5T685"/>
<evidence type="ECO:0000256" key="1">
    <source>
        <dbReference type="SAM" id="MobiDB-lite"/>
    </source>
</evidence>
<gene>
    <name evidence="2" type="ORF">HK100_006073</name>
</gene>
<comment type="caution">
    <text evidence="2">The sequence shown here is derived from an EMBL/GenBank/DDBJ whole genome shotgun (WGS) entry which is preliminary data.</text>
</comment>
<dbReference type="EMBL" id="JADGJH010000282">
    <property type="protein sequence ID" value="KAJ3131705.1"/>
    <property type="molecule type" value="Genomic_DNA"/>
</dbReference>
<organism evidence="2 3">
    <name type="scientific">Physocladia obscura</name>
    <dbReference type="NCBI Taxonomy" id="109957"/>
    <lineage>
        <taxon>Eukaryota</taxon>
        <taxon>Fungi</taxon>
        <taxon>Fungi incertae sedis</taxon>
        <taxon>Chytridiomycota</taxon>
        <taxon>Chytridiomycota incertae sedis</taxon>
        <taxon>Chytridiomycetes</taxon>
        <taxon>Chytridiales</taxon>
        <taxon>Chytriomycetaceae</taxon>
        <taxon>Physocladia</taxon>
    </lineage>
</organism>
<evidence type="ECO:0000313" key="3">
    <source>
        <dbReference type="Proteomes" id="UP001211907"/>
    </source>
</evidence>
<protein>
    <submittedName>
        <fullName evidence="2">Uncharacterized protein</fullName>
    </submittedName>
</protein>
<name>A0AAD5T685_9FUNG</name>
<accession>A0AAD5T685</accession>
<evidence type="ECO:0000313" key="2">
    <source>
        <dbReference type="EMBL" id="KAJ3131705.1"/>
    </source>
</evidence>
<proteinExistence type="predicted"/>
<feature type="region of interest" description="Disordered" evidence="1">
    <location>
        <begin position="1"/>
        <end position="22"/>
    </location>
</feature>
<reference evidence="2" key="1">
    <citation type="submission" date="2020-05" db="EMBL/GenBank/DDBJ databases">
        <title>Phylogenomic resolution of chytrid fungi.</title>
        <authorList>
            <person name="Stajich J.E."/>
            <person name="Amses K."/>
            <person name="Simmons R."/>
            <person name="Seto K."/>
            <person name="Myers J."/>
            <person name="Bonds A."/>
            <person name="Quandt C.A."/>
            <person name="Barry K."/>
            <person name="Liu P."/>
            <person name="Grigoriev I."/>
            <person name="Longcore J.E."/>
            <person name="James T.Y."/>
        </authorList>
    </citation>
    <scope>NUCLEOTIDE SEQUENCE</scope>
    <source>
        <strain evidence="2">JEL0513</strain>
    </source>
</reference>
<dbReference type="Proteomes" id="UP001211907">
    <property type="component" value="Unassembled WGS sequence"/>
</dbReference>
<keyword evidence="3" id="KW-1185">Reference proteome</keyword>